<feature type="region of interest" description="Disordered" evidence="1">
    <location>
        <begin position="1"/>
        <end position="32"/>
    </location>
</feature>
<accession>A0ABQ8J9F7</accession>
<feature type="compositionally biased region" description="Polar residues" evidence="1">
    <location>
        <begin position="655"/>
        <end position="674"/>
    </location>
</feature>
<gene>
    <name evidence="2" type="ORF">DERP_011117</name>
</gene>
<keyword evidence="3" id="KW-1185">Reference proteome</keyword>
<evidence type="ECO:0000313" key="3">
    <source>
        <dbReference type="Proteomes" id="UP000887458"/>
    </source>
</evidence>
<name>A0ABQ8J9F7_DERPT</name>
<proteinExistence type="predicted"/>
<feature type="region of interest" description="Disordered" evidence="1">
    <location>
        <begin position="423"/>
        <end position="446"/>
    </location>
</feature>
<reference evidence="2 3" key="1">
    <citation type="journal article" date="2018" name="J. Allergy Clin. Immunol.">
        <title>High-quality assembly of Dermatophagoides pteronyssinus genome and transcriptome reveals a wide range of novel allergens.</title>
        <authorList>
            <person name="Liu X.Y."/>
            <person name="Yang K.Y."/>
            <person name="Wang M.Q."/>
            <person name="Kwok J.S."/>
            <person name="Zeng X."/>
            <person name="Yang Z."/>
            <person name="Xiao X.J."/>
            <person name="Lau C.P."/>
            <person name="Li Y."/>
            <person name="Huang Z.M."/>
            <person name="Ba J.G."/>
            <person name="Yim A.K."/>
            <person name="Ouyang C.Y."/>
            <person name="Ngai S.M."/>
            <person name="Chan T.F."/>
            <person name="Leung E.L."/>
            <person name="Liu L."/>
            <person name="Liu Z.G."/>
            <person name="Tsui S.K."/>
        </authorList>
    </citation>
    <scope>NUCLEOTIDE SEQUENCE [LARGE SCALE GENOMIC DNA]</scope>
    <source>
        <strain evidence="2">Derp</strain>
    </source>
</reference>
<feature type="region of interest" description="Disordered" evidence="1">
    <location>
        <begin position="538"/>
        <end position="674"/>
    </location>
</feature>
<protein>
    <submittedName>
        <fullName evidence="2">Uncharacterized protein</fullName>
    </submittedName>
</protein>
<feature type="compositionally biased region" description="Low complexity" evidence="1">
    <location>
        <begin position="977"/>
        <end position="1012"/>
    </location>
</feature>
<evidence type="ECO:0000256" key="1">
    <source>
        <dbReference type="SAM" id="MobiDB-lite"/>
    </source>
</evidence>
<dbReference type="EMBL" id="NJHN03000061">
    <property type="protein sequence ID" value="KAH9419022.1"/>
    <property type="molecule type" value="Genomic_DNA"/>
</dbReference>
<feature type="compositionally biased region" description="Low complexity" evidence="1">
    <location>
        <begin position="1035"/>
        <end position="1046"/>
    </location>
</feature>
<comment type="caution">
    <text evidence="2">The sequence shown here is derived from an EMBL/GenBank/DDBJ whole genome shotgun (WGS) entry which is preliminary data.</text>
</comment>
<feature type="compositionally biased region" description="Low complexity" evidence="1">
    <location>
        <begin position="601"/>
        <end position="611"/>
    </location>
</feature>
<feature type="compositionally biased region" description="Low complexity" evidence="1">
    <location>
        <begin position="547"/>
        <end position="573"/>
    </location>
</feature>
<sequence length="1194" mass="137371">MHRSSKATTDDNRRMIGTTATTSNHKSNQRKIHDDKFALQKKCISIDMKVDAIDLSAYDATTLDDLYKHRSELNEQNLLHKELDKSWSNYFNDPKLNRKEIENLVPSNRRNDNFTGKKQLSFQSNSMKTSDSYKSNHFNEFEQILKNRNKFVGVDSNFDDENFIINVRLANGGDLIFDDNPDPTTVESCVANPATDWPKNMKNFIRQYHQLPAHHFIDQFQKSLSHQLLFLSLDNRIKLFNSMLDELASNYPDEHDQLIVPFIKIAEIIRISRPQLHIMEWARDKIFAGLYSDIVDYRHLHRLIDQRQNQSIKSTLKESLEIKKLESLKCYRGTLNLIGTIYNESISTPNKDIFEIFCSLSKHSTKQNREIYLELLTDFILLVGPKYFSSLSKGNDEKYQMDRILMEFKHSKAEYPDHLKSKISTNNNRRMSGTTATTSNHKSNQRKIHDDKFAIQKKCISIDMKVDEIDMSAYDANTLDDLNKHRLELNEQNILYKELVQTIFTQKNVEKPLIAIVQQLGEKIKQYDDKISKKFQSLKQNGIPIDSKQSSSSPSKTTTSTSSSTSQRRPLLSKPTTNSNDDEQSSIANMKINQNCSNIRSSSGPESRSPSPSLPPPPSKDKSSCSKYFAHPKSNRNENVDPSNRRNRRNDNFSEQKQLSFQSNSMKTSNLHKSNNGINKLEQVLKNKNNFVGVDSNFDDDDFNSNVRLANGGDLIFDDNPDPTAVEPCVANPETDWVMNMKNFIHQYHQLPAHRFIDQFRRSRSHQLLFLSLDDRIELFNSMLDDLASNYPDEHDQLIVPFIKIADIIRISRPQLHIMEWARDKIFAGLYGDIVNYRHLQQQIDQCRNESIKSTLQESFEIKKCKSLKQYRGTMHLIGTMYNKSISTPNKDIHEIFRYLSKQSTKQNCEIYLELLTDFILLVGPKFLSSSSNDKNRLTITQMDEILMKFKHSSSSSSSNDDYLESNLKQNGIPIDSKQSSSSSSKTTTSTSTSTSQRPLLSKPTLLPTPTTNNNDDEQLSIANIKIHQNRLNIPSSSGPESRSPSPSRPPPSSCSKYFTEQKLEQMKQVLKNRNKFFGVDSNFDDDDFIINVRLANGGDLIFDDNPDPTAVEPCVANPETDWHDQLIVPFIKIADIIRISRPQLHIMEWARDKIFAGLYGDIVDYRHLQQQINQCQDQSIKSTLIKSFETKKT</sequence>
<feature type="compositionally biased region" description="Polar residues" evidence="1">
    <location>
        <begin position="574"/>
        <end position="600"/>
    </location>
</feature>
<dbReference type="Proteomes" id="UP000887458">
    <property type="component" value="Unassembled WGS sequence"/>
</dbReference>
<feature type="region of interest" description="Disordered" evidence="1">
    <location>
        <begin position="951"/>
        <end position="1056"/>
    </location>
</feature>
<reference evidence="2 3" key="2">
    <citation type="journal article" date="2022" name="Mol. Biol. Evol.">
        <title>Comparative Genomics Reveals Insights into the Divergent Evolution of Astigmatic Mites and Household Pest Adaptations.</title>
        <authorList>
            <person name="Xiong Q."/>
            <person name="Wan A.T."/>
            <person name="Liu X."/>
            <person name="Fung C.S."/>
            <person name="Xiao X."/>
            <person name="Malainual N."/>
            <person name="Hou J."/>
            <person name="Wang L."/>
            <person name="Wang M."/>
            <person name="Yang K.Y."/>
            <person name="Cui Y."/>
            <person name="Leung E.L."/>
            <person name="Nong W."/>
            <person name="Shin S.K."/>
            <person name="Au S.W."/>
            <person name="Jeong K.Y."/>
            <person name="Chew F.T."/>
            <person name="Hui J.H."/>
            <person name="Leung T.F."/>
            <person name="Tungtrongchitr A."/>
            <person name="Zhong N."/>
            <person name="Liu Z."/>
            <person name="Tsui S.K."/>
        </authorList>
    </citation>
    <scope>NUCLEOTIDE SEQUENCE [LARGE SCALE GENOMIC DNA]</scope>
    <source>
        <strain evidence="2">Derp</strain>
    </source>
</reference>
<feature type="compositionally biased region" description="Polar residues" evidence="1">
    <location>
        <begin position="423"/>
        <end position="442"/>
    </location>
</feature>
<organism evidence="2 3">
    <name type="scientific">Dermatophagoides pteronyssinus</name>
    <name type="common">European house dust mite</name>
    <dbReference type="NCBI Taxonomy" id="6956"/>
    <lineage>
        <taxon>Eukaryota</taxon>
        <taxon>Metazoa</taxon>
        <taxon>Ecdysozoa</taxon>
        <taxon>Arthropoda</taxon>
        <taxon>Chelicerata</taxon>
        <taxon>Arachnida</taxon>
        <taxon>Acari</taxon>
        <taxon>Acariformes</taxon>
        <taxon>Sarcoptiformes</taxon>
        <taxon>Astigmata</taxon>
        <taxon>Psoroptidia</taxon>
        <taxon>Analgoidea</taxon>
        <taxon>Pyroglyphidae</taxon>
        <taxon>Dermatophagoidinae</taxon>
        <taxon>Dermatophagoides</taxon>
    </lineage>
</organism>
<evidence type="ECO:0000313" key="2">
    <source>
        <dbReference type="EMBL" id="KAH9419022.1"/>
    </source>
</evidence>